<organism evidence="1 2">
    <name type="scientific">Candidatus Syntrophosphaera thermopropionivorans</name>
    <dbReference type="NCBI Taxonomy" id="2593015"/>
    <lineage>
        <taxon>Bacteria</taxon>
        <taxon>Pseudomonadati</taxon>
        <taxon>Candidatus Cloacimonadota</taxon>
        <taxon>Candidatus Cloacimonadia</taxon>
        <taxon>Candidatus Cloacimonadales</taxon>
        <taxon>Candidatus Cloacimonadaceae</taxon>
        <taxon>Candidatus Syntrophosphaera</taxon>
    </lineage>
</organism>
<proteinExistence type="predicted"/>
<keyword evidence="1" id="KW-0808">Transferase</keyword>
<keyword evidence="1" id="KW-0012">Acyltransferase</keyword>
<keyword evidence="2" id="KW-1185">Reference proteome</keyword>
<protein>
    <submittedName>
        <fullName evidence="1">1-acyl-sn-glycerol-3-phosphate acyltransferase</fullName>
    </submittedName>
</protein>
<dbReference type="Proteomes" id="UP000294588">
    <property type="component" value="Unassembled WGS sequence"/>
</dbReference>
<evidence type="ECO:0000313" key="1">
    <source>
        <dbReference type="EMBL" id="TDF72542.1"/>
    </source>
</evidence>
<dbReference type="EMBL" id="SMOG01000027">
    <property type="protein sequence ID" value="TDF72542.1"/>
    <property type="molecule type" value="Genomic_DNA"/>
</dbReference>
<accession>A0AC61QHX1</accession>
<gene>
    <name evidence="1" type="ORF">E0946_06530</name>
</gene>
<comment type="caution">
    <text evidence="1">The sequence shown here is derived from an EMBL/GenBank/DDBJ whole genome shotgun (WGS) entry which is preliminary data.</text>
</comment>
<name>A0AC61QHX1_9BACT</name>
<evidence type="ECO:0000313" key="2">
    <source>
        <dbReference type="Proteomes" id="UP000294588"/>
    </source>
</evidence>
<sequence length="250" mass="28631">MRTFIFTALWKIFYVIFMLIIFLFLLLLVLCKPFLPPLKYYQLAHYVGKIWGRITIITTGSKVKITGKEFIPNGIPICFIGNHQNLFDIPALLGYIGRPIGFIAKKELSRIPILGQWMRQMPSLFIDRENPRQALEVFKQAAEIIKQGQPLVIFPEGGRSGTPLMRKFHRGSLKLPQMANATIVPFAIDGSWKIMDEKTFIHPAEIKITILPPISPQDPIYQDNKLLANYLESIISENLSAYKSQNTHFE</sequence>
<reference evidence="1" key="1">
    <citation type="submission" date="2019-03" db="EMBL/GenBank/DDBJ databases">
        <title>Candidatus Syntrophosphaera thermopropionivorans: a novel player in syntrophic propionate oxidation during anaerobic digestion.</title>
        <authorList>
            <person name="Dyksma S."/>
        </authorList>
    </citation>
    <scope>NUCLEOTIDE SEQUENCE</scope>
    <source>
        <strain evidence="1">W5</strain>
    </source>
</reference>